<reference evidence="1" key="2">
    <citation type="submission" date="2023-04" db="EMBL/GenBank/DDBJ databases">
        <authorList>
            <person name="Bruccoleri R.E."/>
            <person name="Oakeley E.J."/>
            <person name="Faust A.-M."/>
            <person name="Dessus-Babus S."/>
            <person name="Altorfer M."/>
            <person name="Burckhardt D."/>
            <person name="Oertli M."/>
            <person name="Naumann U."/>
            <person name="Petersen F."/>
            <person name="Wong J."/>
        </authorList>
    </citation>
    <scope>NUCLEOTIDE SEQUENCE</scope>
    <source>
        <strain evidence="1">GSM-AAB239-AS_SAM_17_03QT</strain>
        <tissue evidence="1">Leaf</tissue>
    </source>
</reference>
<accession>A0AAX6GT10</accession>
<name>A0AAX6GT10_IRIPA</name>
<comment type="caution">
    <text evidence="1">The sequence shown here is derived from an EMBL/GenBank/DDBJ whole genome shotgun (WGS) entry which is preliminary data.</text>
</comment>
<dbReference type="EMBL" id="JANAVB010016599">
    <property type="protein sequence ID" value="KAJ6831663.1"/>
    <property type="molecule type" value="Genomic_DNA"/>
</dbReference>
<protein>
    <submittedName>
        <fullName evidence="1">Classical arabinogalactan protein 9</fullName>
    </submittedName>
</protein>
<evidence type="ECO:0000313" key="1">
    <source>
        <dbReference type="EMBL" id="KAJ6831663.1"/>
    </source>
</evidence>
<dbReference type="Proteomes" id="UP001140949">
    <property type="component" value="Unassembled WGS sequence"/>
</dbReference>
<reference evidence="1" key="1">
    <citation type="journal article" date="2023" name="GigaByte">
        <title>Genome assembly of the bearded iris, Iris pallida Lam.</title>
        <authorList>
            <person name="Bruccoleri R.E."/>
            <person name="Oakeley E.J."/>
            <person name="Faust A.M.E."/>
            <person name="Altorfer M."/>
            <person name="Dessus-Babus S."/>
            <person name="Burckhardt D."/>
            <person name="Oertli M."/>
            <person name="Naumann U."/>
            <person name="Petersen F."/>
            <person name="Wong J."/>
        </authorList>
    </citation>
    <scope>NUCLEOTIDE SEQUENCE</scope>
    <source>
        <strain evidence="1">GSM-AAB239-AS_SAM_17_03QT</strain>
    </source>
</reference>
<keyword evidence="2" id="KW-1185">Reference proteome</keyword>
<dbReference type="AlphaFoldDB" id="A0AAX6GT10"/>
<proteinExistence type="predicted"/>
<gene>
    <name evidence="1" type="ORF">M6B38_347830</name>
</gene>
<organism evidence="1 2">
    <name type="scientific">Iris pallida</name>
    <name type="common">Sweet iris</name>
    <dbReference type="NCBI Taxonomy" id="29817"/>
    <lineage>
        <taxon>Eukaryota</taxon>
        <taxon>Viridiplantae</taxon>
        <taxon>Streptophyta</taxon>
        <taxon>Embryophyta</taxon>
        <taxon>Tracheophyta</taxon>
        <taxon>Spermatophyta</taxon>
        <taxon>Magnoliopsida</taxon>
        <taxon>Liliopsida</taxon>
        <taxon>Asparagales</taxon>
        <taxon>Iridaceae</taxon>
        <taxon>Iridoideae</taxon>
        <taxon>Irideae</taxon>
        <taxon>Iris</taxon>
    </lineage>
</organism>
<sequence>MFSVSHRRPVRGAAVLRGARLAGGEYPGGGDRGDVGDAGRGGVAIGDALIRRRSDGRESRSAAALGFDEAAARAEAAEGYGIGTSPLVLCSVRNRRHDVDRFRRHHESWVGEVTWR</sequence>
<evidence type="ECO:0000313" key="2">
    <source>
        <dbReference type="Proteomes" id="UP001140949"/>
    </source>
</evidence>